<evidence type="ECO:0000256" key="4">
    <source>
        <dbReference type="ARBA" id="ARBA00023136"/>
    </source>
</evidence>
<evidence type="ECO:0000313" key="13">
    <source>
        <dbReference type="Proteomes" id="UP000006898"/>
    </source>
</evidence>
<dbReference type="Gene3D" id="3.30.1370.120">
    <property type="match status" value="2"/>
</dbReference>
<feature type="domain" description="NolW-like" evidence="10">
    <location>
        <begin position="319"/>
        <end position="437"/>
    </location>
</feature>
<keyword evidence="6" id="KW-0813">Transport</keyword>
<evidence type="ECO:0000256" key="2">
    <source>
        <dbReference type="ARBA" id="ARBA00022692"/>
    </source>
</evidence>
<evidence type="ECO:0000256" key="8">
    <source>
        <dbReference type="SAM" id="SignalP"/>
    </source>
</evidence>
<evidence type="ECO:0000256" key="1">
    <source>
        <dbReference type="ARBA" id="ARBA00004370"/>
    </source>
</evidence>
<dbReference type="eggNOG" id="COG1450">
    <property type="taxonomic scope" value="Bacteria"/>
</dbReference>
<evidence type="ECO:0000259" key="11">
    <source>
        <dbReference type="Pfam" id="PF21305"/>
    </source>
</evidence>
<dbReference type="InterPro" id="IPR038591">
    <property type="entry name" value="NolW-like_sf"/>
</dbReference>
<evidence type="ECO:0000256" key="5">
    <source>
        <dbReference type="RuleBase" id="RU004003"/>
    </source>
</evidence>
<dbReference type="HOGENOM" id="CLU_006756_1_2_0"/>
<protein>
    <recommendedName>
        <fullName evidence="14">General secretion pathway protein D</fullName>
    </recommendedName>
</protein>
<gene>
    <name evidence="12" type="ORF">DAMO_2479</name>
</gene>
<dbReference type="GO" id="GO:0015627">
    <property type="term" value="C:type II protein secretion system complex"/>
    <property type="evidence" value="ECO:0007669"/>
    <property type="project" value="TreeGrafter"/>
</dbReference>
<dbReference type="PANTHER" id="PTHR30332">
    <property type="entry name" value="PROBABLE GENERAL SECRETION PATHWAY PROTEIN D"/>
    <property type="match status" value="1"/>
</dbReference>
<feature type="compositionally biased region" description="Acidic residues" evidence="7">
    <location>
        <begin position="71"/>
        <end position="100"/>
    </location>
</feature>
<evidence type="ECO:0000256" key="6">
    <source>
        <dbReference type="RuleBase" id="RU004004"/>
    </source>
</evidence>
<organism evidence="12 13">
    <name type="scientific">Methylomirabilis oxygeniifera</name>
    <dbReference type="NCBI Taxonomy" id="671143"/>
    <lineage>
        <taxon>Bacteria</taxon>
        <taxon>Candidatus Methylomirabilota</taxon>
        <taxon>Candidatus Methylomirabilia</taxon>
        <taxon>Candidatus Methylomirabilales</taxon>
        <taxon>Candidatus Methylomirabilaceae</taxon>
        <taxon>Candidatus Methylomirabilis</taxon>
    </lineage>
</organism>
<feature type="compositionally biased region" description="Pro residues" evidence="7">
    <location>
        <begin position="371"/>
        <end position="387"/>
    </location>
</feature>
<dbReference type="GO" id="GO:0009279">
    <property type="term" value="C:cell outer membrane"/>
    <property type="evidence" value="ECO:0007669"/>
    <property type="project" value="UniProtKB-SubCell"/>
</dbReference>
<comment type="subcellular location">
    <subcellularLocation>
        <location evidence="6">Cell outer membrane</location>
    </subcellularLocation>
    <subcellularLocation>
        <location evidence="1">Membrane</location>
    </subcellularLocation>
</comment>
<feature type="compositionally biased region" description="Low complexity" evidence="7">
    <location>
        <begin position="361"/>
        <end position="370"/>
    </location>
</feature>
<dbReference type="AlphaFoldDB" id="D5MJG7"/>
<feature type="region of interest" description="Disordered" evidence="7">
    <location>
        <begin position="701"/>
        <end position="726"/>
    </location>
</feature>
<reference evidence="12 13" key="1">
    <citation type="journal article" date="2010" name="Nature">
        <title>Nitrite-driven anaerobic methane oxidation by oxygenic bacteria.</title>
        <authorList>
            <person name="Ettwig K.F."/>
            <person name="Butler M.K."/>
            <person name="Le Paslier D."/>
            <person name="Pelletier E."/>
            <person name="Mangenot S."/>
            <person name="Kuypers M.M.M."/>
            <person name="Schreiber F."/>
            <person name="Dutilh B.E."/>
            <person name="Zedelius J."/>
            <person name="de Beer D."/>
            <person name="Gloerich J."/>
            <person name="Wessels H.J.C.T."/>
            <person name="van Allen T."/>
            <person name="Luesken F."/>
            <person name="Wu M."/>
            <person name="van de Pas-Schoonen K.T."/>
            <person name="Op den Camp H.J.M."/>
            <person name="Janssen-Megens E.M."/>
            <person name="Francoijs K-J."/>
            <person name="Stunnenberg H."/>
            <person name="Weissenbach J."/>
            <person name="Jetten M.S.M."/>
            <person name="Strous M."/>
        </authorList>
    </citation>
    <scope>NUCLEOTIDE SEQUENCE [LARGE SCALE GENOMIC DNA]</scope>
</reference>
<feature type="chain" id="PRO_5003074625" description="General secretion pathway protein D" evidence="8">
    <location>
        <begin position="22"/>
        <end position="726"/>
    </location>
</feature>
<feature type="signal peptide" evidence="8">
    <location>
        <begin position="1"/>
        <end position="21"/>
    </location>
</feature>
<dbReference type="STRING" id="671143.DAMO_2479"/>
<dbReference type="Proteomes" id="UP000006898">
    <property type="component" value="Chromosome"/>
</dbReference>
<dbReference type="Pfam" id="PF00263">
    <property type="entry name" value="Secretin"/>
    <property type="match status" value="1"/>
</dbReference>
<dbReference type="Pfam" id="PF03958">
    <property type="entry name" value="Secretin_N"/>
    <property type="match status" value="2"/>
</dbReference>
<dbReference type="InterPro" id="IPR005644">
    <property type="entry name" value="NolW-like"/>
</dbReference>
<dbReference type="PANTHER" id="PTHR30332:SF24">
    <property type="entry name" value="SECRETIN GSPD-RELATED"/>
    <property type="match status" value="1"/>
</dbReference>
<keyword evidence="4" id="KW-0472">Membrane</keyword>
<dbReference type="GO" id="GO:0009306">
    <property type="term" value="P:protein secretion"/>
    <property type="evidence" value="ECO:0007669"/>
    <property type="project" value="InterPro"/>
</dbReference>
<feature type="domain" description="GspD-like N0" evidence="11">
    <location>
        <begin position="154"/>
        <end position="223"/>
    </location>
</feature>
<dbReference type="PATRIC" id="fig|671143.5.peg.2178"/>
<dbReference type="InterPro" id="IPR049371">
    <property type="entry name" value="GspD-like_N0"/>
</dbReference>
<dbReference type="Pfam" id="PF21305">
    <property type="entry name" value="type_II_gspD_N0"/>
    <property type="match status" value="1"/>
</dbReference>
<dbReference type="InterPro" id="IPR004846">
    <property type="entry name" value="T2SS/T3SS_dom"/>
</dbReference>
<evidence type="ECO:0000313" key="12">
    <source>
        <dbReference type="EMBL" id="CBE69552.1"/>
    </source>
</evidence>
<keyword evidence="3 8" id="KW-0732">Signal</keyword>
<keyword evidence="2" id="KW-0812">Transmembrane</keyword>
<proteinExistence type="inferred from homology"/>
<feature type="region of interest" description="Disordered" evidence="7">
    <location>
        <begin position="346"/>
        <end position="392"/>
    </location>
</feature>
<evidence type="ECO:0000259" key="10">
    <source>
        <dbReference type="Pfam" id="PF03958"/>
    </source>
</evidence>
<evidence type="ECO:0000256" key="3">
    <source>
        <dbReference type="ARBA" id="ARBA00022729"/>
    </source>
</evidence>
<dbReference type="InterPro" id="IPR050810">
    <property type="entry name" value="Bact_Secretion_Sys_Channel"/>
</dbReference>
<feature type="region of interest" description="Disordered" evidence="7">
    <location>
        <begin position="62"/>
        <end position="144"/>
    </location>
</feature>
<accession>D5MJG7</accession>
<dbReference type="EMBL" id="FP565575">
    <property type="protein sequence ID" value="CBE69552.1"/>
    <property type="molecule type" value="Genomic_DNA"/>
</dbReference>
<dbReference type="InterPro" id="IPR001775">
    <property type="entry name" value="GspD/PilQ"/>
</dbReference>
<sequence length="726" mass="76958">MVTRRALLIVLTVAVFLPACTALQTFGRSGAEAELAPLKAETIAPTPPPAAPVVAALPARSEKVESKLEAEEAEGGGEDAEESEEAEGGGEDAEESEEAEGGAPSKEIGIQPVPVPSAGMMEGAPVPSAGLGARPGVAGRGVPPQPEAPQYVSLNFDNADLELVLRSIADITRINFIIGPGVKANVTMRTTTRVPSSEVLSIMESVLEVNNLAAVKEGSYYKIVPIAVAQQEPQDVQVGKERIEERERYSTQVVQLDYLSADETSKIVQSLIGKGARMIVHKETNSLIIAGFNSTLKRILETIKALDVPTKRDNIQRIFVYFVENAKAADLANTLNTLYGRRDLVRGAAPGTRPGQTPARPGVSGPSTTTAPPPPAPGPPPAAPVPPTGAEAAPGEVVGEVTIVTDEATNALIIKTSPRNYEIVEATIKQLDIVPKQVLIELMLAQITLSDAFDFSLEQVLRSGTIMLSSVHGGPAAAAIAAFKNPSGVAPPSGFTFTTFVDKEQFRLVLNNLASVTKVEVLANPHLLTANNKEANIQIGQEVPIPTGTQSVGTSDVANVFSTFQRKDIGIILKIKPHVNEKRLVTLDIETENTSVAGEVPDALQGGASFNKTTTKTALVVQDSQSLVIGGIIRTDKSKGYSGIPFLSTIPLLGYLFRNTSEDLIRTELVILITPHVIASPEEGQALTKRFRERVETLERLMQSSPTSPSGLAPKLDDKGKDGLGW</sequence>
<dbReference type="KEGG" id="mox:DAMO_2479"/>
<name>D5MJG7_METO1</name>
<evidence type="ECO:0000259" key="9">
    <source>
        <dbReference type="Pfam" id="PF00263"/>
    </source>
</evidence>
<comment type="similarity">
    <text evidence="5">Belongs to the bacterial secretin family.</text>
</comment>
<feature type="domain" description="NolW-like" evidence="10">
    <location>
        <begin position="251"/>
        <end position="311"/>
    </location>
</feature>
<dbReference type="PRINTS" id="PR00811">
    <property type="entry name" value="BCTERIALGSPD"/>
</dbReference>
<evidence type="ECO:0008006" key="14">
    <source>
        <dbReference type="Google" id="ProtNLM"/>
    </source>
</evidence>
<feature type="domain" description="Type II/III secretion system secretin-like" evidence="9">
    <location>
        <begin position="513"/>
        <end position="678"/>
    </location>
</feature>
<feature type="compositionally biased region" description="Basic and acidic residues" evidence="7">
    <location>
        <begin position="715"/>
        <end position="726"/>
    </location>
</feature>
<evidence type="ECO:0000256" key="7">
    <source>
        <dbReference type="SAM" id="MobiDB-lite"/>
    </source>
</evidence>